<sequence>MNSHEQLSAIIARRQHHGRFDTSETVKVSGLALLKMLEHSSSGTPHEVIGILLGRFIDDYTVNVVDVFSTPQTSNDLNGENVENDFQQKMKEFLEKTGRLEEIIGWYHSHPGTGIWLSNVDVNTQMHREKINQRSIAVVIDAVKSVKGRVAIGAFRCIDQISTTQGEEPRETTSFVGHLEKPTTKQLVRGLNRQYYQLPVVTRMRPYEQQMLVSLRKGRWEDGLAPRCFMNNDLFSLRTINGLIRNASAYRRMILEEEGMTDEEREIRSVGKVDPITYIKKKTDKMTTTQINQLFVMQVDSLSF</sequence>
<evidence type="ECO:0000256" key="5">
    <source>
        <dbReference type="ARBA" id="ARBA00022942"/>
    </source>
</evidence>
<accession>A0A1J4L222</accession>
<keyword evidence="9" id="KW-1185">Reference proteome</keyword>
<dbReference type="Gene3D" id="3.40.140.10">
    <property type="entry name" value="Cytidine Deaminase, domain 2"/>
    <property type="match status" value="1"/>
</dbReference>
<dbReference type="VEuPathDB" id="TrichDB:TRFO_02482"/>
<evidence type="ECO:0000256" key="6">
    <source>
        <dbReference type="ARBA" id="ARBA00023049"/>
    </source>
</evidence>
<gene>
    <name evidence="8" type="ORF">TRFO_02482</name>
</gene>
<keyword evidence="4" id="KW-0862">Zinc</keyword>
<dbReference type="InterPro" id="IPR037518">
    <property type="entry name" value="MPN"/>
</dbReference>
<dbReference type="SUPFAM" id="SSF102712">
    <property type="entry name" value="JAB1/MPN domain"/>
    <property type="match status" value="1"/>
</dbReference>
<dbReference type="InterPro" id="IPR050242">
    <property type="entry name" value="JAMM_MPN+_peptidase_M67A"/>
</dbReference>
<name>A0A1J4L222_9EUKA</name>
<dbReference type="Pfam" id="PF01398">
    <property type="entry name" value="JAB"/>
    <property type="match status" value="1"/>
</dbReference>
<dbReference type="OrthoDB" id="605656at2759"/>
<dbReference type="EMBL" id="MLAK01000002">
    <property type="protein sequence ID" value="OHT17466.1"/>
    <property type="molecule type" value="Genomic_DNA"/>
</dbReference>
<evidence type="ECO:0000256" key="3">
    <source>
        <dbReference type="ARBA" id="ARBA00022801"/>
    </source>
</evidence>
<keyword evidence="5" id="KW-0647">Proteasome</keyword>
<evidence type="ECO:0000313" key="8">
    <source>
        <dbReference type="EMBL" id="OHT17466.1"/>
    </source>
</evidence>
<dbReference type="GO" id="GO:0000502">
    <property type="term" value="C:proteasome complex"/>
    <property type="evidence" value="ECO:0007669"/>
    <property type="project" value="UniProtKB-KW"/>
</dbReference>
<comment type="caution">
    <text evidence="8">The sequence shown here is derived from an EMBL/GenBank/DDBJ whole genome shotgun (WGS) entry which is preliminary data.</text>
</comment>
<proteinExistence type="predicted"/>
<keyword evidence="2" id="KW-0479">Metal-binding</keyword>
<dbReference type="GO" id="GO:0008237">
    <property type="term" value="F:metallopeptidase activity"/>
    <property type="evidence" value="ECO:0007669"/>
    <property type="project" value="UniProtKB-KW"/>
</dbReference>
<dbReference type="AlphaFoldDB" id="A0A1J4L222"/>
<dbReference type="PANTHER" id="PTHR10410">
    <property type="entry name" value="EUKARYOTIC TRANSLATION INITIATION FACTOR 3 -RELATED"/>
    <property type="match status" value="1"/>
</dbReference>
<evidence type="ECO:0000256" key="1">
    <source>
        <dbReference type="ARBA" id="ARBA00022670"/>
    </source>
</evidence>
<dbReference type="Pfam" id="PF23594">
    <property type="entry name" value="RPN11_C"/>
    <property type="match status" value="1"/>
</dbReference>
<dbReference type="GO" id="GO:0046872">
    <property type="term" value="F:metal ion binding"/>
    <property type="evidence" value="ECO:0007669"/>
    <property type="project" value="UniProtKB-KW"/>
</dbReference>
<dbReference type="FunFam" id="3.40.140.10:FF:000026">
    <property type="entry name" value="26S proteasome non-ATPase regulatory subunit 14"/>
    <property type="match status" value="1"/>
</dbReference>
<evidence type="ECO:0000313" key="9">
    <source>
        <dbReference type="Proteomes" id="UP000179807"/>
    </source>
</evidence>
<keyword evidence="1" id="KW-0645">Protease</keyword>
<feature type="domain" description="MPN" evidence="7">
    <location>
        <begin position="26"/>
        <end position="161"/>
    </location>
</feature>
<evidence type="ECO:0000256" key="2">
    <source>
        <dbReference type="ARBA" id="ARBA00022723"/>
    </source>
</evidence>
<dbReference type="GO" id="GO:0006508">
    <property type="term" value="P:proteolysis"/>
    <property type="evidence" value="ECO:0007669"/>
    <property type="project" value="UniProtKB-KW"/>
</dbReference>
<dbReference type="RefSeq" id="XP_068370602.1">
    <property type="nucleotide sequence ID" value="XM_068490711.1"/>
</dbReference>
<evidence type="ECO:0000256" key="4">
    <source>
        <dbReference type="ARBA" id="ARBA00022833"/>
    </source>
</evidence>
<keyword evidence="3" id="KW-0378">Hydrolase</keyword>
<evidence type="ECO:0000259" key="7">
    <source>
        <dbReference type="PROSITE" id="PS50249"/>
    </source>
</evidence>
<dbReference type="Proteomes" id="UP000179807">
    <property type="component" value="Unassembled WGS sequence"/>
</dbReference>
<keyword evidence="6" id="KW-0482">Metalloprotease</keyword>
<dbReference type="PROSITE" id="PS50249">
    <property type="entry name" value="MPN"/>
    <property type="match status" value="1"/>
</dbReference>
<dbReference type="InterPro" id="IPR000555">
    <property type="entry name" value="JAMM/MPN+_dom"/>
</dbReference>
<dbReference type="CDD" id="cd08069">
    <property type="entry name" value="MPN_RPN11_CSN5"/>
    <property type="match status" value="1"/>
</dbReference>
<reference evidence="8" key="1">
    <citation type="submission" date="2016-10" db="EMBL/GenBank/DDBJ databases">
        <authorList>
            <person name="Benchimol M."/>
            <person name="Almeida L.G."/>
            <person name="Vasconcelos A.T."/>
            <person name="Perreira-Neves A."/>
            <person name="Rosa I.A."/>
            <person name="Tasca T."/>
            <person name="Bogo M.R."/>
            <person name="de Souza W."/>
        </authorList>
    </citation>
    <scope>NUCLEOTIDE SEQUENCE [LARGE SCALE GENOMIC DNA]</scope>
    <source>
        <strain evidence="8">K</strain>
    </source>
</reference>
<dbReference type="SMART" id="SM00232">
    <property type="entry name" value="JAB_MPN"/>
    <property type="match status" value="1"/>
</dbReference>
<dbReference type="InterPro" id="IPR056263">
    <property type="entry name" value="RPN11_C"/>
</dbReference>
<dbReference type="GeneID" id="94825415"/>
<protein>
    <submittedName>
        <fullName evidence="8">Clan MP, family M67, Poh1-like metallopeptidase</fullName>
    </submittedName>
</protein>
<organism evidence="8 9">
    <name type="scientific">Tritrichomonas foetus</name>
    <dbReference type="NCBI Taxonomy" id="1144522"/>
    <lineage>
        <taxon>Eukaryota</taxon>
        <taxon>Metamonada</taxon>
        <taxon>Parabasalia</taxon>
        <taxon>Tritrichomonadida</taxon>
        <taxon>Tritrichomonadidae</taxon>
        <taxon>Tritrichomonas</taxon>
    </lineage>
</organism>